<comment type="caution">
    <text evidence="2">The sequence shown here is derived from an EMBL/GenBank/DDBJ whole genome shotgun (WGS) entry which is preliminary data.</text>
</comment>
<dbReference type="GeneID" id="39748500"/>
<name>A0A1Y1JGX2_PLAGO</name>
<dbReference type="RefSeq" id="XP_028544360.1">
    <property type="nucleotide sequence ID" value="XM_028688559.1"/>
</dbReference>
<proteinExistence type="predicted"/>
<gene>
    <name evidence="2" type="ORF">PGO_112210</name>
</gene>
<evidence type="ECO:0000313" key="3">
    <source>
        <dbReference type="Proteomes" id="UP000195521"/>
    </source>
</evidence>
<dbReference type="EMBL" id="BDQF01000012">
    <property type="protein sequence ID" value="GAW81771.1"/>
    <property type="molecule type" value="Genomic_DNA"/>
</dbReference>
<organism evidence="2 3">
    <name type="scientific">Plasmodium gonderi</name>
    <dbReference type="NCBI Taxonomy" id="77519"/>
    <lineage>
        <taxon>Eukaryota</taxon>
        <taxon>Sar</taxon>
        <taxon>Alveolata</taxon>
        <taxon>Apicomplexa</taxon>
        <taxon>Aconoidasida</taxon>
        <taxon>Haemosporida</taxon>
        <taxon>Plasmodiidae</taxon>
        <taxon>Plasmodium</taxon>
        <taxon>Plasmodium (Plasmodium)</taxon>
    </lineage>
</organism>
<protein>
    <submittedName>
        <fullName evidence="2">Uncharacterized protein</fullName>
    </submittedName>
</protein>
<accession>A0A1Y1JGX2</accession>
<dbReference type="OrthoDB" id="376829at2759"/>
<reference evidence="3" key="1">
    <citation type="submission" date="2017-04" db="EMBL/GenBank/DDBJ databases">
        <title>Plasmodium gonderi genome.</title>
        <authorList>
            <person name="Arisue N."/>
            <person name="Honma H."/>
            <person name="Kawai S."/>
            <person name="Tougan T."/>
            <person name="Tanabe K."/>
            <person name="Horii T."/>
        </authorList>
    </citation>
    <scope>NUCLEOTIDE SEQUENCE [LARGE SCALE GENOMIC DNA]</scope>
    <source>
        <strain evidence="3">ATCC 30045</strain>
    </source>
</reference>
<evidence type="ECO:0000256" key="1">
    <source>
        <dbReference type="SAM" id="MobiDB-lite"/>
    </source>
</evidence>
<dbReference type="OMA" id="LMYLEFF"/>
<sequence length="1542" mass="180890">MNSKILEVLNLIEEKSFKKCEKVITSGLKGKKNEKIYLLLKCLLHSYVNEIKECKEMLESVDIDDLDENSFYILRIIFTNLNEGGNLISLYEHQLKKAESNKHGMIVDNVSNDIIRSSGSKVLEKQKIVDIEIVLKNLFDYCLNTNFFKKGSNLCLKLYKNTCDSKYLLYNSYLLYMNNSNNNPQIYNLSLSFLKNYKCYSNNKVTENFSFFLVFFFNNIKLRNYEECVKILEYAKSNNFFLNPLQYQVYKLYTNFIFNKLNDCIDVLISLIKELSENSDYYILYIDLIIYLLNKNDKDLKVENVFNLYKNDLMYLEFFQKCLINVCVQKLKAFPQNISTFWNCIENKDSDSATNSERYFKDVMNLVLSFDREDNNNMNDKESLKDDTDECSCLFENIINTLEKLIEEYKTDVMKIYEEHDVKIYIYMLLSFVLKESKNYNLFYSIKNHLSLLKDDMIAILIVFIKIVLKKLYVAISTEMKTISSLSSSSSSVDKNDPKKEVQKNVLQFYKQIYNFEKLLYVLYKKDVHESFNRIFSMFIQVTNNMDLKLRDDNFVVLLVEMALYLDKHNLCQCEQKCNLDDDATHMYNLLNEKSDSLNLRKCKTVDEFLGPIGIYDCAKDCKITTNSLEKKDEVESIDKSTTIGAPYIPNITNETTNIFDINSVEKNERNIPMINRSYYIAALSVLKYSYNYRIRMTEKENEEKKVKPILNNDYINVVVLMIYLNNVIGNFTKFSTLIEKLNIKNIQLITYSPILFIHTYNYSYFSYAENLLKNILNYYNVQQGNLKSSVSKCFQNNSIFKVNEIVNAYFLNSSNIIFYFIKLLYIFKKQLDASRVGFYFNLFGSVKKDYPIHNEHCTKFPPMNNGGKGNNMSRNRNEKLNGIKKATSVLEALNHQKEKTTIHTDVDVEEKNKLNGTNVRCTNQNKDNKFTYASIKNDFLNMLKKMNEDILDEEHNFKNYYSKLMLDKFNFLTIDNQTILIKYNIPSFRFTLYKSFDTFFYNHMLYETLNPVEEFQFLKDIKILNTTEANSVNLLKDIKTVYPMIMLSSFYNLKGSVYVTSHENILDYKNMGDVLQHSGRNVSQDSGMSSFFKNTKESCKNTSNHNNDDDNNDDNNNIMSTCGRNGNDISYEKIKEHADYSVVDHEINFFTNNNIYVSFDKDNYNYRNKYIFKWKNKPKFQFNENSFTSPFNTCLTELFNYPIQTLYLNAIILNTVMYLFHKSFYFYSFSDESKKLKLMNKSKCAFLYLTYIISYYQLTESLNEDESLYLQKELDEFTIDEEILSFRRESGIVNHNESANGSNSVESSVGIVKKTKTCVAAAPSTKDSVLIDPVFKKKYGEEIFKRYNIMQAAYHNDIYSKSAALYYKSLLLNLNMYLRILAGDKNIKEFTDKLQFLDNIIYLYMSNELNVFKQLLKNDTSCQIINLSCLFKQYNYVVHNITIFTLTIQSIYNQGKKKVSSENNMLIKNYLVKKIGLLSDINKNLLSLSEVLDNYSPVTTLDVLKNFELELLNEIAVSCKQHVLNLYNLCNGKVQIIKSYL</sequence>
<dbReference type="Proteomes" id="UP000195521">
    <property type="component" value="Unassembled WGS sequence"/>
</dbReference>
<feature type="region of interest" description="Disordered" evidence="1">
    <location>
        <begin position="1100"/>
        <end position="1119"/>
    </location>
</feature>
<keyword evidence="3" id="KW-1185">Reference proteome</keyword>
<evidence type="ECO:0000313" key="2">
    <source>
        <dbReference type="EMBL" id="GAW81771.1"/>
    </source>
</evidence>